<organism evidence="2 3">
    <name type="scientific">Desulfoluna limicola</name>
    <dbReference type="NCBI Taxonomy" id="2810562"/>
    <lineage>
        <taxon>Bacteria</taxon>
        <taxon>Pseudomonadati</taxon>
        <taxon>Thermodesulfobacteriota</taxon>
        <taxon>Desulfobacteria</taxon>
        <taxon>Desulfobacterales</taxon>
        <taxon>Desulfolunaceae</taxon>
        <taxon>Desulfoluna</taxon>
    </lineage>
</organism>
<keyword evidence="1" id="KW-1133">Transmembrane helix</keyword>
<feature type="transmembrane region" description="Helical" evidence="1">
    <location>
        <begin position="23"/>
        <end position="43"/>
    </location>
</feature>
<evidence type="ECO:0008006" key="4">
    <source>
        <dbReference type="Google" id="ProtNLM"/>
    </source>
</evidence>
<keyword evidence="3" id="KW-1185">Reference proteome</keyword>
<dbReference type="RefSeq" id="WP_236891470.1">
    <property type="nucleotide sequence ID" value="NZ_AP024488.1"/>
</dbReference>
<evidence type="ECO:0000313" key="3">
    <source>
        <dbReference type="Proteomes" id="UP001320148"/>
    </source>
</evidence>
<dbReference type="Proteomes" id="UP001320148">
    <property type="component" value="Chromosome"/>
</dbReference>
<keyword evidence="1" id="KW-0812">Transmembrane</keyword>
<feature type="transmembrane region" description="Helical" evidence="1">
    <location>
        <begin position="63"/>
        <end position="87"/>
    </location>
</feature>
<proteinExistence type="predicted"/>
<evidence type="ECO:0000256" key="1">
    <source>
        <dbReference type="SAM" id="Phobius"/>
    </source>
</evidence>
<reference evidence="2 3" key="1">
    <citation type="submission" date="2021-02" db="EMBL/GenBank/DDBJ databases">
        <title>Complete genome of Desulfoluna sp. strain ASN36.</title>
        <authorList>
            <person name="Takahashi A."/>
            <person name="Kojima H."/>
            <person name="Fukui M."/>
        </authorList>
    </citation>
    <scope>NUCLEOTIDE SEQUENCE [LARGE SCALE GENOMIC DNA]</scope>
    <source>
        <strain evidence="2 3">ASN36</strain>
    </source>
</reference>
<sequence length="103" mass="11529">MRTIPPKPPDDSPYPTETTRRELMFRFIIPFRLFGSAYFLGLLMGRELTEGSHLDSRGIGGRIAAIAILAVLLFVVISGVFFILYLIKSLLGVNLFSNAHLME</sequence>
<dbReference type="EMBL" id="AP024488">
    <property type="protein sequence ID" value="BCS95196.1"/>
    <property type="molecule type" value="Genomic_DNA"/>
</dbReference>
<name>A0ABM7PDC0_9BACT</name>
<protein>
    <recommendedName>
        <fullName evidence="4">DUF4190 domain-containing protein</fullName>
    </recommendedName>
</protein>
<evidence type="ECO:0000313" key="2">
    <source>
        <dbReference type="EMBL" id="BCS95196.1"/>
    </source>
</evidence>
<accession>A0ABM7PDC0</accession>
<gene>
    <name evidence="2" type="ORF">DSLASN_08280</name>
</gene>
<keyword evidence="1" id="KW-0472">Membrane</keyword>